<gene>
    <name evidence="1" type="ORF">A7Q00_05190</name>
</gene>
<dbReference type="Proteomes" id="UP000077726">
    <property type="component" value="Unassembled WGS sequence"/>
</dbReference>
<dbReference type="OrthoDB" id="8481003at2"/>
<reference evidence="2" key="1">
    <citation type="submission" date="2016-05" db="EMBL/GenBank/DDBJ databases">
        <title>Draft genome of Corynebacterium afermentans subsp. afermentans LCDC 88199T.</title>
        <authorList>
            <person name="Bernier A.-M."/>
            <person name="Bernard K."/>
        </authorList>
    </citation>
    <scope>NUCLEOTIDE SEQUENCE [LARGE SCALE GENOMIC DNA]</scope>
    <source>
        <strain evidence="2">NML130454</strain>
    </source>
</reference>
<accession>A0A1B6VZC4</accession>
<dbReference type="Pfam" id="PF07042">
    <property type="entry name" value="TrfA"/>
    <property type="match status" value="1"/>
</dbReference>
<comment type="caution">
    <text evidence="1">The sequence shown here is derived from an EMBL/GenBank/DDBJ whole genome shotgun (WGS) entry which is preliminary data.</text>
</comment>
<evidence type="ECO:0000313" key="2">
    <source>
        <dbReference type="Proteomes" id="UP000077726"/>
    </source>
</evidence>
<protein>
    <submittedName>
        <fullName evidence="1">TrfA family protein</fullName>
    </submittedName>
</protein>
<evidence type="ECO:0000313" key="1">
    <source>
        <dbReference type="EMBL" id="OAM43561.1"/>
    </source>
</evidence>
<dbReference type="EMBL" id="LXSQ01000013">
    <property type="protein sequence ID" value="OAM43561.1"/>
    <property type="molecule type" value="Genomic_DNA"/>
</dbReference>
<name>A0A1B6VZC4_9NEIS</name>
<proteinExistence type="predicted"/>
<dbReference type="InterPro" id="IPR010751">
    <property type="entry name" value="TrfA"/>
</dbReference>
<sequence>MKTENKSTTDLVQARQEEHRRRSYLQEKGINPDGEMVIQDLFGRTLFGSSHRQLPNDFARSCLFTARHPKIPRKTFSRAKLFHVSEKIEILYTGIELRSIDDELIWMQLVEYCRSAPLGDYIEFDIRQLIKDIGWGTAGTYYKKVRESISRMKATEIYIKNSNAFGISGGLSLIGDYVGYANQDGQPTRYQISIDKNLILLFAGETFTNIPWSQYKQLSPMARRLTDYVFSHRQPNPIPITTFLAMCGSDQIDSPSKTQNHSAKKVCAELVDKQLVKAAFVHDGRIIVER</sequence>
<dbReference type="RefSeq" id="WP_064089553.1">
    <property type="nucleotide sequence ID" value="NZ_LXSQ01000013.1"/>
</dbReference>
<keyword evidence="2" id="KW-1185">Reference proteome</keyword>
<dbReference type="STRING" id="1795832.A7Q00_05190"/>
<organism evidence="1 2">
    <name type="scientific">Eikenella halliae</name>
    <dbReference type="NCBI Taxonomy" id="1795832"/>
    <lineage>
        <taxon>Bacteria</taxon>
        <taxon>Pseudomonadati</taxon>
        <taxon>Pseudomonadota</taxon>
        <taxon>Betaproteobacteria</taxon>
        <taxon>Neisseriales</taxon>
        <taxon>Neisseriaceae</taxon>
        <taxon>Eikenella</taxon>
    </lineage>
</organism>
<dbReference type="AlphaFoldDB" id="A0A1B6VZC4"/>